<evidence type="ECO:0000256" key="1">
    <source>
        <dbReference type="ARBA" id="ARBA00004434"/>
    </source>
</evidence>
<dbReference type="GO" id="GO:0015031">
    <property type="term" value="P:protein transport"/>
    <property type="evidence" value="ECO:0007669"/>
    <property type="project" value="UniProtKB-KW"/>
</dbReference>
<keyword evidence="14" id="KW-1185">Reference proteome</keyword>
<keyword evidence="4" id="KW-0813">Transport</keyword>
<keyword evidence="11" id="KW-0472">Membrane</keyword>
<accession>A0A4P9ZQT7</accession>
<keyword evidence="7" id="KW-0653">Protein transport</keyword>
<keyword evidence="8" id="KW-1133">Transmembrane helix</keyword>
<dbReference type="AlphaFoldDB" id="A0A4P9ZQT7"/>
<reference evidence="14" key="1">
    <citation type="journal article" date="2018" name="Nat. Microbiol.">
        <title>Leveraging single-cell genomics to expand the fungal tree of life.</title>
        <authorList>
            <person name="Ahrendt S.R."/>
            <person name="Quandt C.A."/>
            <person name="Ciobanu D."/>
            <person name="Clum A."/>
            <person name="Salamov A."/>
            <person name="Andreopoulos B."/>
            <person name="Cheng J.F."/>
            <person name="Woyke T."/>
            <person name="Pelin A."/>
            <person name="Henrissat B."/>
            <person name="Reynolds N.K."/>
            <person name="Benny G.L."/>
            <person name="Smith M.E."/>
            <person name="James T.Y."/>
            <person name="Grigoriev I.V."/>
        </authorList>
    </citation>
    <scope>NUCLEOTIDE SEQUENCE [LARGE SCALE GENOMIC DNA]</scope>
    <source>
        <strain evidence="14">RSA 468</strain>
    </source>
</reference>
<feature type="region of interest" description="Disordered" evidence="12">
    <location>
        <begin position="173"/>
        <end position="211"/>
    </location>
</feature>
<dbReference type="EMBL" id="ML002801">
    <property type="protein sequence ID" value="RKP35737.1"/>
    <property type="molecule type" value="Genomic_DNA"/>
</dbReference>
<keyword evidence="6" id="KW-0999">Mitochondrion inner membrane</keyword>
<gene>
    <name evidence="13" type="ORF">BJ085DRAFT_15390</name>
</gene>
<dbReference type="GO" id="GO:0005743">
    <property type="term" value="C:mitochondrial inner membrane"/>
    <property type="evidence" value="ECO:0007669"/>
    <property type="project" value="UniProtKB-SubCell"/>
</dbReference>
<evidence type="ECO:0000313" key="14">
    <source>
        <dbReference type="Proteomes" id="UP000268162"/>
    </source>
</evidence>
<evidence type="ECO:0000256" key="9">
    <source>
        <dbReference type="ARBA" id="ARBA00023010"/>
    </source>
</evidence>
<keyword evidence="5" id="KW-0812">Transmembrane</keyword>
<evidence type="ECO:0000256" key="11">
    <source>
        <dbReference type="ARBA" id="ARBA00023136"/>
    </source>
</evidence>
<dbReference type="Proteomes" id="UP000268162">
    <property type="component" value="Unassembled WGS sequence"/>
</dbReference>
<dbReference type="STRING" id="215637.A0A4P9ZQT7"/>
<evidence type="ECO:0000256" key="10">
    <source>
        <dbReference type="ARBA" id="ARBA00023128"/>
    </source>
</evidence>
<name>A0A4P9ZQT7_9FUNG</name>
<comment type="similarity">
    <text evidence="2">Belongs to the TIM54 family.</text>
</comment>
<dbReference type="Pfam" id="PF11711">
    <property type="entry name" value="Tim54"/>
    <property type="match status" value="1"/>
</dbReference>
<organism evidence="13 14">
    <name type="scientific">Dimargaris cristalligena</name>
    <dbReference type="NCBI Taxonomy" id="215637"/>
    <lineage>
        <taxon>Eukaryota</taxon>
        <taxon>Fungi</taxon>
        <taxon>Fungi incertae sedis</taxon>
        <taxon>Zoopagomycota</taxon>
        <taxon>Kickxellomycotina</taxon>
        <taxon>Dimargaritomycetes</taxon>
        <taxon>Dimargaritales</taxon>
        <taxon>Dimargaritaceae</taxon>
        <taxon>Dimargaris</taxon>
    </lineage>
</organism>
<feature type="compositionally biased region" description="Low complexity" evidence="12">
    <location>
        <begin position="189"/>
        <end position="211"/>
    </location>
</feature>
<dbReference type="InterPro" id="IPR021056">
    <property type="entry name" value="Mt_import_IM_translocase_Tim54"/>
</dbReference>
<keyword evidence="9" id="KW-0811">Translocation</keyword>
<feature type="region of interest" description="Disordered" evidence="12">
    <location>
        <begin position="120"/>
        <end position="145"/>
    </location>
</feature>
<evidence type="ECO:0000256" key="7">
    <source>
        <dbReference type="ARBA" id="ARBA00022927"/>
    </source>
</evidence>
<protein>
    <recommendedName>
        <fullName evidence="3">Mitochondrial import inner membrane translocase subunit TIM54</fullName>
    </recommendedName>
</protein>
<comment type="subcellular location">
    <subcellularLocation>
        <location evidence="1">Mitochondrion inner membrane</location>
        <topology evidence="1">Single-pass membrane protein</topology>
    </subcellularLocation>
</comment>
<evidence type="ECO:0000256" key="5">
    <source>
        <dbReference type="ARBA" id="ARBA00022692"/>
    </source>
</evidence>
<evidence type="ECO:0000256" key="4">
    <source>
        <dbReference type="ARBA" id="ARBA00022448"/>
    </source>
</evidence>
<evidence type="ECO:0000256" key="12">
    <source>
        <dbReference type="SAM" id="MobiDB-lite"/>
    </source>
</evidence>
<keyword evidence="10" id="KW-0496">Mitochondrion</keyword>
<evidence type="ECO:0000256" key="8">
    <source>
        <dbReference type="ARBA" id="ARBA00022989"/>
    </source>
</evidence>
<evidence type="ECO:0000256" key="6">
    <source>
        <dbReference type="ARBA" id="ARBA00022792"/>
    </source>
</evidence>
<evidence type="ECO:0000256" key="2">
    <source>
        <dbReference type="ARBA" id="ARBA00006355"/>
    </source>
</evidence>
<sequence length="325" mass="35514">MSKFKLPSPKTTAFVAALGVIVGIKKYDNYRSEQVRNQLKEAASVKAKEPLGPFEMPTKVIVYLSPPPGDGIHKSRIYFRDYVKPIFDAGALDYDIYEAHQTGDIHATVCTELVNRRRDLIPSPKDDPLTSEQPLDAPAAASQVQKVDPATCPKIAIGRNTLVEIYNGLSEGATASLNPPPPPPPTDFLATPSPSDPLSASASPSPSPAVPAVDYDSLDTGVLPPIPPIGFVNFKNRIGWSSIPSRILRFFYDTPQVEKIGQQALNIVLERRRVFQPSDLELGTDDDRVHALTPEQQIPLIVEPRILTDLVVYDLPKPPPGTENL</sequence>
<evidence type="ECO:0000313" key="13">
    <source>
        <dbReference type="EMBL" id="RKP35737.1"/>
    </source>
</evidence>
<proteinExistence type="inferred from homology"/>
<evidence type="ECO:0000256" key="3">
    <source>
        <dbReference type="ARBA" id="ARBA00020796"/>
    </source>
</evidence>